<keyword evidence="3" id="KW-0597">Phosphoprotein</keyword>
<feature type="coiled-coil region" evidence="8">
    <location>
        <begin position="370"/>
        <end position="402"/>
    </location>
</feature>
<dbReference type="PROSITE" id="PS50005">
    <property type="entry name" value="TPR"/>
    <property type="match status" value="1"/>
</dbReference>
<feature type="repeat" description="TPR" evidence="7">
    <location>
        <begin position="168"/>
        <end position="201"/>
    </location>
</feature>
<evidence type="ECO:0000256" key="2">
    <source>
        <dbReference type="ARBA" id="ARBA00012438"/>
    </source>
</evidence>
<keyword evidence="9" id="KW-1133">Transmembrane helix</keyword>
<feature type="chain" id="PRO_5016049097" description="histidine kinase" evidence="10">
    <location>
        <begin position="25"/>
        <end position="675"/>
    </location>
</feature>
<evidence type="ECO:0000313" key="13">
    <source>
        <dbReference type="Proteomes" id="UP000248079"/>
    </source>
</evidence>
<dbReference type="InterPro" id="IPR036097">
    <property type="entry name" value="HisK_dim/P_sf"/>
</dbReference>
<name>A0A2V4A1I4_9BACT</name>
<dbReference type="AlphaFoldDB" id="A0A2V4A1I4"/>
<evidence type="ECO:0000256" key="8">
    <source>
        <dbReference type="SAM" id="Coils"/>
    </source>
</evidence>
<evidence type="ECO:0000256" key="5">
    <source>
        <dbReference type="ARBA" id="ARBA00022777"/>
    </source>
</evidence>
<dbReference type="GO" id="GO:0000155">
    <property type="term" value="F:phosphorelay sensor kinase activity"/>
    <property type="evidence" value="ECO:0007669"/>
    <property type="project" value="InterPro"/>
</dbReference>
<dbReference type="SMART" id="SM00388">
    <property type="entry name" value="HisKA"/>
    <property type="match status" value="1"/>
</dbReference>
<evidence type="ECO:0000259" key="11">
    <source>
        <dbReference type="PROSITE" id="PS50109"/>
    </source>
</evidence>
<dbReference type="Gene3D" id="1.10.287.130">
    <property type="match status" value="1"/>
</dbReference>
<dbReference type="InterPro" id="IPR050736">
    <property type="entry name" value="Sensor_HK_Regulatory"/>
</dbReference>
<evidence type="ECO:0000313" key="12">
    <source>
        <dbReference type="EMBL" id="PXY02599.1"/>
    </source>
</evidence>
<evidence type="ECO:0000256" key="1">
    <source>
        <dbReference type="ARBA" id="ARBA00000085"/>
    </source>
</evidence>
<keyword evidence="13" id="KW-1185">Reference proteome</keyword>
<organism evidence="12 13">
    <name type="scientific">Marinifilum breve</name>
    <dbReference type="NCBI Taxonomy" id="2184082"/>
    <lineage>
        <taxon>Bacteria</taxon>
        <taxon>Pseudomonadati</taxon>
        <taxon>Bacteroidota</taxon>
        <taxon>Bacteroidia</taxon>
        <taxon>Marinilabiliales</taxon>
        <taxon>Marinifilaceae</taxon>
    </lineage>
</organism>
<keyword evidence="10" id="KW-0732">Signal</keyword>
<proteinExistence type="predicted"/>
<dbReference type="Pfam" id="PF00512">
    <property type="entry name" value="HisKA"/>
    <property type="match status" value="1"/>
</dbReference>
<dbReference type="EMBL" id="QFLI01000001">
    <property type="protein sequence ID" value="PXY02599.1"/>
    <property type="molecule type" value="Genomic_DNA"/>
</dbReference>
<feature type="signal peptide" evidence="10">
    <location>
        <begin position="1"/>
        <end position="24"/>
    </location>
</feature>
<dbReference type="SUPFAM" id="SSF48452">
    <property type="entry name" value="TPR-like"/>
    <property type="match status" value="2"/>
</dbReference>
<keyword evidence="5" id="KW-0418">Kinase</keyword>
<feature type="coiled-coil region" evidence="8">
    <location>
        <begin position="25"/>
        <end position="55"/>
    </location>
</feature>
<evidence type="ECO:0000256" key="4">
    <source>
        <dbReference type="ARBA" id="ARBA00022679"/>
    </source>
</evidence>
<dbReference type="InterPro" id="IPR036890">
    <property type="entry name" value="HATPase_C_sf"/>
</dbReference>
<dbReference type="InterPro" id="IPR003594">
    <property type="entry name" value="HATPase_dom"/>
</dbReference>
<dbReference type="PROSITE" id="PS50109">
    <property type="entry name" value="HIS_KIN"/>
    <property type="match status" value="1"/>
</dbReference>
<evidence type="ECO:0000256" key="9">
    <source>
        <dbReference type="SAM" id="Phobius"/>
    </source>
</evidence>
<keyword evidence="8" id="KW-0175">Coiled coil</keyword>
<dbReference type="Gene3D" id="1.25.40.10">
    <property type="entry name" value="Tetratricopeptide repeat domain"/>
    <property type="match status" value="2"/>
</dbReference>
<dbReference type="CDD" id="cd00082">
    <property type="entry name" value="HisKA"/>
    <property type="match status" value="1"/>
</dbReference>
<dbReference type="InterPro" id="IPR005467">
    <property type="entry name" value="His_kinase_dom"/>
</dbReference>
<sequence>MRLQSIYKIALLCLSVAVNSVSIAQQSEQEVIDSLKNINEQLKNNKELVDNYNRIALAYGAINIDSSLLYSEKGKLLAKELQYWNGLATSHSYYARASIQTSNLKAAIENFHIALDLFKQANDSINILDTYRGLSYVSSYGSSQLKTLSYNLEALKYAESLRDTASLSILYNNIGTVYKKLNNYESALKYFNKSLAIDISKNIPRDLAIGYSNIGILKVEHQKHEDASNEYNTLIQLIPKIESKYIKSYLHTSLATYHLAKDNLDTCQYHIQKAYDYCIKNNYPHIKARVDKKQAELLLKKKDYKRSIKLFQESLDSYQKLGLQEEFPSIYKMQAKAYSKLGLYSKAYHASRMENQFIDSLQRSKVNSFMDEFEEQNRQDEIERFELEQALKDQQIENAQIQIKNRTNIALTGISLLIIIIGIIIFYYRKTNQKNQQLRESEDELRRMNASKDKFFSIISHDLKSPFNAIVGFSNELSVSYDDYNEEQRKRMIGIIKETSDSALNLLDNLLTWARSQSGFIQFTPEKLQLSSIVQESISAYLGAAQMKNIAINNFVDDNSFIYADKETIQIVISNLFNNAIKYNNENGEINISSKLIDDELEICIADNGIGMDDKIQKALFYIGTNVQRPGTSNEKGTGLGLILCKEFVNKNGGQIRVESKVNKGSSFYFTLPIT</sequence>
<keyword evidence="9" id="KW-0472">Membrane</keyword>
<feature type="transmembrane region" description="Helical" evidence="9">
    <location>
        <begin position="409"/>
        <end position="428"/>
    </location>
</feature>
<dbReference type="Pfam" id="PF00515">
    <property type="entry name" value="TPR_1"/>
    <property type="match status" value="1"/>
</dbReference>
<dbReference type="InterPro" id="IPR019734">
    <property type="entry name" value="TPR_rpt"/>
</dbReference>
<dbReference type="EC" id="2.7.13.3" evidence="2"/>
<comment type="catalytic activity">
    <reaction evidence="1">
        <text>ATP + protein L-histidine = ADP + protein N-phospho-L-histidine.</text>
        <dbReference type="EC" id="2.7.13.3"/>
    </reaction>
</comment>
<evidence type="ECO:0000256" key="6">
    <source>
        <dbReference type="ARBA" id="ARBA00023012"/>
    </source>
</evidence>
<dbReference type="SUPFAM" id="SSF55874">
    <property type="entry name" value="ATPase domain of HSP90 chaperone/DNA topoisomerase II/histidine kinase"/>
    <property type="match status" value="1"/>
</dbReference>
<dbReference type="SUPFAM" id="SSF47384">
    <property type="entry name" value="Homodimeric domain of signal transducing histidine kinase"/>
    <property type="match status" value="1"/>
</dbReference>
<feature type="domain" description="Histidine kinase" evidence="11">
    <location>
        <begin position="458"/>
        <end position="675"/>
    </location>
</feature>
<dbReference type="PRINTS" id="PR00344">
    <property type="entry name" value="BCTRLSENSOR"/>
</dbReference>
<dbReference type="SMART" id="SM00387">
    <property type="entry name" value="HATPase_c"/>
    <property type="match status" value="1"/>
</dbReference>
<dbReference type="PANTHER" id="PTHR43711">
    <property type="entry name" value="TWO-COMPONENT HISTIDINE KINASE"/>
    <property type="match status" value="1"/>
</dbReference>
<dbReference type="PROSITE" id="PS50293">
    <property type="entry name" value="TPR_REGION"/>
    <property type="match status" value="1"/>
</dbReference>
<dbReference type="CDD" id="cd00075">
    <property type="entry name" value="HATPase"/>
    <property type="match status" value="1"/>
</dbReference>
<dbReference type="RefSeq" id="WP_110358760.1">
    <property type="nucleotide sequence ID" value="NZ_QFLI01000001.1"/>
</dbReference>
<gene>
    <name evidence="12" type="ORF">DF185_00455</name>
</gene>
<dbReference type="OrthoDB" id="1116352at2"/>
<dbReference type="Proteomes" id="UP000248079">
    <property type="component" value="Unassembled WGS sequence"/>
</dbReference>
<keyword evidence="4" id="KW-0808">Transferase</keyword>
<evidence type="ECO:0000256" key="10">
    <source>
        <dbReference type="SAM" id="SignalP"/>
    </source>
</evidence>
<keyword evidence="6" id="KW-0902">Two-component regulatory system</keyword>
<dbReference type="PANTHER" id="PTHR43711:SF31">
    <property type="entry name" value="HISTIDINE KINASE"/>
    <property type="match status" value="1"/>
</dbReference>
<comment type="caution">
    <text evidence="12">The sequence shown here is derived from an EMBL/GenBank/DDBJ whole genome shotgun (WGS) entry which is preliminary data.</text>
</comment>
<dbReference type="InterPro" id="IPR003661">
    <property type="entry name" value="HisK_dim/P_dom"/>
</dbReference>
<keyword evidence="7" id="KW-0802">TPR repeat</keyword>
<accession>A0A2V4A1I4</accession>
<evidence type="ECO:0000256" key="3">
    <source>
        <dbReference type="ARBA" id="ARBA00022553"/>
    </source>
</evidence>
<dbReference type="InterPro" id="IPR004358">
    <property type="entry name" value="Sig_transdc_His_kin-like_C"/>
</dbReference>
<keyword evidence="9" id="KW-0812">Transmembrane</keyword>
<evidence type="ECO:0000256" key="7">
    <source>
        <dbReference type="PROSITE-ProRule" id="PRU00339"/>
    </source>
</evidence>
<protein>
    <recommendedName>
        <fullName evidence="2">histidine kinase</fullName>
        <ecNumber evidence="2">2.7.13.3</ecNumber>
    </recommendedName>
</protein>
<dbReference type="Pfam" id="PF02518">
    <property type="entry name" value="HATPase_c"/>
    <property type="match status" value="1"/>
</dbReference>
<dbReference type="InterPro" id="IPR011990">
    <property type="entry name" value="TPR-like_helical_dom_sf"/>
</dbReference>
<reference evidence="12 13" key="1">
    <citation type="submission" date="2018-05" db="EMBL/GenBank/DDBJ databases">
        <title>Marinifilum breve JC075T sp. nov., a marine bacterium isolated from Yongle Blue Hole in the South China Sea.</title>
        <authorList>
            <person name="Fu T."/>
        </authorList>
    </citation>
    <scope>NUCLEOTIDE SEQUENCE [LARGE SCALE GENOMIC DNA]</scope>
    <source>
        <strain evidence="12 13">JC075</strain>
    </source>
</reference>
<dbReference type="Gene3D" id="3.30.565.10">
    <property type="entry name" value="Histidine kinase-like ATPase, C-terminal domain"/>
    <property type="match status" value="1"/>
</dbReference>
<dbReference type="SMART" id="SM00028">
    <property type="entry name" value="TPR"/>
    <property type="match status" value="5"/>
</dbReference>